<evidence type="ECO:0000256" key="1">
    <source>
        <dbReference type="PROSITE-ProRule" id="PRU00047"/>
    </source>
</evidence>
<keyword evidence="1" id="KW-0863">Zinc-finger</keyword>
<dbReference type="PANTHER" id="PTHR31286:SF99">
    <property type="entry name" value="DUF4283 DOMAIN-CONTAINING PROTEIN"/>
    <property type="match status" value="1"/>
</dbReference>
<name>A0A1Q3CTR9_CEPFO</name>
<accession>A0A1Q3CTR9</accession>
<evidence type="ECO:0000313" key="4">
    <source>
        <dbReference type="Proteomes" id="UP000187406"/>
    </source>
</evidence>
<feature type="domain" description="CCHC-type" evidence="2">
    <location>
        <begin position="118"/>
        <end position="131"/>
    </location>
</feature>
<organism evidence="3 4">
    <name type="scientific">Cephalotus follicularis</name>
    <name type="common">Albany pitcher plant</name>
    <dbReference type="NCBI Taxonomy" id="3775"/>
    <lineage>
        <taxon>Eukaryota</taxon>
        <taxon>Viridiplantae</taxon>
        <taxon>Streptophyta</taxon>
        <taxon>Embryophyta</taxon>
        <taxon>Tracheophyta</taxon>
        <taxon>Spermatophyta</taxon>
        <taxon>Magnoliopsida</taxon>
        <taxon>eudicotyledons</taxon>
        <taxon>Gunneridae</taxon>
        <taxon>Pentapetalae</taxon>
        <taxon>rosids</taxon>
        <taxon>fabids</taxon>
        <taxon>Oxalidales</taxon>
        <taxon>Cephalotaceae</taxon>
        <taxon>Cephalotus</taxon>
    </lineage>
</organism>
<keyword evidence="4" id="KW-1185">Reference proteome</keyword>
<dbReference type="InterPro" id="IPR001878">
    <property type="entry name" value="Znf_CCHC"/>
</dbReference>
<dbReference type="GO" id="GO:0003676">
    <property type="term" value="F:nucleic acid binding"/>
    <property type="evidence" value="ECO:0007669"/>
    <property type="project" value="InterPro"/>
</dbReference>
<evidence type="ECO:0000313" key="3">
    <source>
        <dbReference type="EMBL" id="GAV83644.1"/>
    </source>
</evidence>
<dbReference type="PROSITE" id="PS50158">
    <property type="entry name" value="ZF_CCHC"/>
    <property type="match status" value="1"/>
</dbReference>
<dbReference type="PANTHER" id="PTHR31286">
    <property type="entry name" value="GLYCINE-RICH CELL WALL STRUCTURAL PROTEIN 1.8-LIKE"/>
    <property type="match status" value="1"/>
</dbReference>
<dbReference type="AlphaFoldDB" id="A0A1Q3CTR9"/>
<reference evidence="4" key="1">
    <citation type="submission" date="2016-04" db="EMBL/GenBank/DDBJ databases">
        <title>Cephalotus genome sequencing.</title>
        <authorList>
            <person name="Fukushima K."/>
            <person name="Hasebe M."/>
            <person name="Fang X."/>
        </authorList>
    </citation>
    <scope>NUCLEOTIDE SEQUENCE [LARGE SCALE GENOMIC DNA]</scope>
    <source>
        <strain evidence="4">cv. St1</strain>
    </source>
</reference>
<dbReference type="GO" id="GO:0008270">
    <property type="term" value="F:zinc ion binding"/>
    <property type="evidence" value="ECO:0007669"/>
    <property type="project" value="UniProtKB-KW"/>
</dbReference>
<protein>
    <submittedName>
        <fullName evidence="3">DUF4283 domain-containing protein/zf-CCHC_4 domain-containing protein</fullName>
    </submittedName>
</protein>
<dbReference type="Proteomes" id="UP000187406">
    <property type="component" value="Unassembled WGS sequence"/>
</dbReference>
<dbReference type="InterPro" id="IPR040256">
    <property type="entry name" value="At4g02000-like"/>
</dbReference>
<comment type="caution">
    <text evidence="3">The sequence shown here is derived from an EMBL/GenBank/DDBJ whole genome shotgun (WGS) entry which is preliminary data.</text>
</comment>
<proteinExistence type="predicted"/>
<sequence length="180" mass="20167">SCPSLRLSTEEKKRLRDPWRNTLIVKLLGKSIGIRLHNVKKPWRTSGDFELPELGHGYFLGKFDNYHDCTEVLKGGPSTKTKYVCMCVEVDLSKTLVGKMEIGLLTQLIDYEGIHLICFKCGIVGHKSGSCTISGLMTSKNQANDLQLMTLEIQQLKVAMKKPPPYMVHGWSLQGETGGW</sequence>
<dbReference type="OrthoDB" id="1096772at2759"/>
<dbReference type="EMBL" id="BDDD01002954">
    <property type="protein sequence ID" value="GAV83644.1"/>
    <property type="molecule type" value="Genomic_DNA"/>
</dbReference>
<gene>
    <name evidence="3" type="ORF">CFOL_v3_27090</name>
</gene>
<evidence type="ECO:0000259" key="2">
    <source>
        <dbReference type="PROSITE" id="PS50158"/>
    </source>
</evidence>
<dbReference type="InParanoid" id="A0A1Q3CTR9"/>
<keyword evidence="1" id="KW-0479">Metal-binding</keyword>
<dbReference type="STRING" id="3775.A0A1Q3CTR9"/>
<keyword evidence="1" id="KW-0862">Zinc</keyword>
<feature type="non-terminal residue" evidence="3">
    <location>
        <position position="1"/>
    </location>
</feature>